<keyword evidence="2" id="KW-1185">Reference proteome</keyword>
<organism evidence="1 2">
    <name type="scientific">Blastomyces silverae</name>
    <dbReference type="NCBI Taxonomy" id="2060906"/>
    <lineage>
        <taxon>Eukaryota</taxon>
        <taxon>Fungi</taxon>
        <taxon>Dikarya</taxon>
        <taxon>Ascomycota</taxon>
        <taxon>Pezizomycotina</taxon>
        <taxon>Eurotiomycetes</taxon>
        <taxon>Eurotiomycetidae</taxon>
        <taxon>Onygenales</taxon>
        <taxon>Ajellomycetaceae</taxon>
        <taxon>Blastomyces</taxon>
    </lineage>
</organism>
<proteinExistence type="predicted"/>
<dbReference type="STRING" id="2060906.A0A0H1BMK7"/>
<accession>A0A0H1BMK7</accession>
<evidence type="ECO:0000313" key="2">
    <source>
        <dbReference type="Proteomes" id="UP000053573"/>
    </source>
</evidence>
<sequence length="217" mass="24090">MTFTPPTQPSPHFKLWKAVNGKSLGGTTVDETKTAVGTYKMACETFKADPQRWTSRSKDGKLSPRDRANVGFFKKGRIESVSKQLQSCKTTIDLIVGIATFIDDIPGDIEDTEIRANVLRQIEEEHKALSASRKLLDELRVKVQEDVLVKAAGEKQNRSTHLVFGNQNSGFQIGISNGPISGISFEARQVLALLRTAVQDNASERKCSARLKYLPQW</sequence>
<comment type="caution">
    <text evidence="1">The sequence shown here is derived from an EMBL/GenBank/DDBJ whole genome shotgun (WGS) entry which is preliminary data.</text>
</comment>
<protein>
    <submittedName>
        <fullName evidence="1">Uncharacterized protein</fullName>
    </submittedName>
</protein>
<dbReference type="OrthoDB" id="432483at2759"/>
<reference evidence="2" key="1">
    <citation type="journal article" date="2015" name="PLoS Genet.">
        <title>The dynamic genome and transcriptome of the human fungal pathogen Blastomyces and close relative Emmonsia.</title>
        <authorList>
            <person name="Munoz J.F."/>
            <person name="Gauthier G.M."/>
            <person name="Desjardins C.A."/>
            <person name="Gallo J.E."/>
            <person name="Holder J."/>
            <person name="Sullivan T.D."/>
            <person name="Marty A.J."/>
            <person name="Carmen J.C."/>
            <person name="Chen Z."/>
            <person name="Ding L."/>
            <person name="Gujja S."/>
            <person name="Magrini V."/>
            <person name="Misas E."/>
            <person name="Mitreva M."/>
            <person name="Priest M."/>
            <person name="Saif S."/>
            <person name="Whiston E.A."/>
            <person name="Young S."/>
            <person name="Zeng Q."/>
            <person name="Goldman W.E."/>
            <person name="Mardis E.R."/>
            <person name="Taylor J.W."/>
            <person name="McEwen J.G."/>
            <person name="Clay O.K."/>
            <person name="Klein B.S."/>
            <person name="Cuomo C.A."/>
        </authorList>
    </citation>
    <scope>NUCLEOTIDE SEQUENCE [LARGE SCALE GENOMIC DNA]</scope>
    <source>
        <strain evidence="2">UAMH 139</strain>
    </source>
</reference>
<dbReference type="AlphaFoldDB" id="A0A0H1BMK7"/>
<evidence type="ECO:0000313" key="1">
    <source>
        <dbReference type="EMBL" id="KLJ12784.1"/>
    </source>
</evidence>
<dbReference type="Proteomes" id="UP000053573">
    <property type="component" value="Unassembled WGS sequence"/>
</dbReference>
<gene>
    <name evidence="1" type="ORF">EMPG_12234</name>
</gene>
<name>A0A0H1BMK7_9EURO</name>
<dbReference type="EMBL" id="LDEV01000703">
    <property type="protein sequence ID" value="KLJ12784.1"/>
    <property type="molecule type" value="Genomic_DNA"/>
</dbReference>